<proteinExistence type="predicted"/>
<feature type="transmembrane region" description="Helical" evidence="1">
    <location>
        <begin position="44"/>
        <end position="62"/>
    </location>
</feature>
<gene>
    <name evidence="2" type="ORF">V3467_13115</name>
</gene>
<keyword evidence="3" id="KW-1185">Reference proteome</keyword>
<comment type="caution">
    <text evidence="2">The sequence shown here is derived from an EMBL/GenBank/DDBJ whole genome shotgun (WGS) entry which is preliminary data.</text>
</comment>
<sequence length="149" mass="17375">MNLRIFATFLLFLTGFVNYSDKFIYFFDIKNDDVFGFDSTAQFAYALSVTISPILISLASFLKPYKIGYLFPIYVFSCDLMFWLFGTNKTDYGNSYWYGLFFILILVSIILILKNKIKQVENSSFKNKAIEELLELSFEIISNKKDKSK</sequence>
<keyword evidence="1" id="KW-1133">Transmembrane helix</keyword>
<feature type="transmembrane region" description="Helical" evidence="1">
    <location>
        <begin position="96"/>
        <end position="113"/>
    </location>
</feature>
<protein>
    <submittedName>
        <fullName evidence="2">Uncharacterized protein</fullName>
    </submittedName>
</protein>
<name>A0ABW8PJK9_9FLAO</name>
<keyword evidence="1" id="KW-0472">Membrane</keyword>
<accession>A0ABW8PJK9</accession>
<keyword evidence="1" id="KW-0812">Transmembrane</keyword>
<evidence type="ECO:0000313" key="2">
    <source>
        <dbReference type="EMBL" id="MFK7004779.1"/>
    </source>
</evidence>
<evidence type="ECO:0000256" key="1">
    <source>
        <dbReference type="SAM" id="Phobius"/>
    </source>
</evidence>
<dbReference type="Proteomes" id="UP001621713">
    <property type="component" value="Unassembled WGS sequence"/>
</dbReference>
<organism evidence="2 3">
    <name type="scientific">Flavobacterium covae</name>
    <dbReference type="NCBI Taxonomy" id="2906076"/>
    <lineage>
        <taxon>Bacteria</taxon>
        <taxon>Pseudomonadati</taxon>
        <taxon>Bacteroidota</taxon>
        <taxon>Flavobacteriia</taxon>
        <taxon>Flavobacteriales</taxon>
        <taxon>Flavobacteriaceae</taxon>
        <taxon>Flavobacterium</taxon>
    </lineage>
</organism>
<feature type="transmembrane region" description="Helical" evidence="1">
    <location>
        <begin position="67"/>
        <end position="84"/>
    </location>
</feature>
<dbReference type="EMBL" id="JAZHOJ010000043">
    <property type="protein sequence ID" value="MFK7004779.1"/>
    <property type="molecule type" value="Genomic_DNA"/>
</dbReference>
<reference evidence="2 3" key="1">
    <citation type="submission" date="2024-02" db="EMBL/GenBank/DDBJ databases">
        <title>Comparative Genomic Analysis of Flavobacterium Species Causing Columnaris Disease of Freshwater Fish in Thailand: Insights into Virulence and Resistance Mechanisms.</title>
        <authorList>
            <person name="Nguyen D."/>
            <person name="Chokmangmeepisarn P."/>
            <person name="Khianchaikhan K."/>
            <person name="Morishita M."/>
            <person name="Bunnoy A."/>
            <person name="Rodkhum C."/>
        </authorList>
    </citation>
    <scope>NUCLEOTIDE SEQUENCE [LARGE SCALE GENOMIC DNA]</scope>
    <source>
        <strain evidence="2 3">PCBSB2203</strain>
    </source>
</reference>
<dbReference type="RefSeq" id="WP_123862014.1">
    <property type="nucleotide sequence ID" value="NZ_JAZHOJ010000043.1"/>
</dbReference>
<evidence type="ECO:0000313" key="3">
    <source>
        <dbReference type="Proteomes" id="UP001621713"/>
    </source>
</evidence>